<comment type="caution">
    <text evidence="2">The sequence shown here is derived from an EMBL/GenBank/DDBJ whole genome shotgun (WGS) entry which is preliminary data.</text>
</comment>
<evidence type="ECO:0000256" key="1">
    <source>
        <dbReference type="SAM" id="Phobius"/>
    </source>
</evidence>
<dbReference type="AlphaFoldDB" id="A0A2W7G4J2"/>
<accession>A0A2W7G4J2</accession>
<keyword evidence="3" id="KW-1185">Reference proteome</keyword>
<feature type="transmembrane region" description="Helical" evidence="1">
    <location>
        <begin position="49"/>
        <end position="75"/>
    </location>
</feature>
<feature type="transmembrane region" description="Helical" evidence="1">
    <location>
        <begin position="16"/>
        <end position="37"/>
    </location>
</feature>
<reference evidence="2 3" key="1">
    <citation type="submission" date="2018-06" db="EMBL/GenBank/DDBJ databases">
        <title>Genomic Encyclopedia of Archaeal and Bacterial Type Strains, Phase II (KMG-II): from individual species to whole genera.</title>
        <authorList>
            <person name="Goeker M."/>
        </authorList>
    </citation>
    <scope>NUCLEOTIDE SEQUENCE [LARGE SCALE GENOMIC DNA]</scope>
    <source>
        <strain evidence="2 3">ATCC 51348</strain>
    </source>
</reference>
<dbReference type="Proteomes" id="UP000249646">
    <property type="component" value="Unassembled WGS sequence"/>
</dbReference>
<dbReference type="RefSeq" id="WP_111517936.1">
    <property type="nucleotide sequence ID" value="NZ_QKUB01000001.1"/>
</dbReference>
<gene>
    <name evidence="2" type="ORF">BCF89_10117</name>
</gene>
<dbReference type="OrthoDB" id="398409at2"/>
<keyword evidence="1" id="KW-0812">Transmembrane</keyword>
<evidence type="ECO:0000313" key="3">
    <source>
        <dbReference type="Proteomes" id="UP000249646"/>
    </source>
</evidence>
<protein>
    <submittedName>
        <fullName evidence="2">Uncharacterized protein</fullName>
    </submittedName>
</protein>
<name>A0A2W7G4J2_9BACT</name>
<proteinExistence type="predicted"/>
<keyword evidence="1" id="KW-1133">Transmembrane helix</keyword>
<organism evidence="2 3">
    <name type="scientific">Metamycoplasma auris</name>
    <dbReference type="NCBI Taxonomy" id="51363"/>
    <lineage>
        <taxon>Bacteria</taxon>
        <taxon>Bacillati</taxon>
        <taxon>Mycoplasmatota</taxon>
        <taxon>Mycoplasmoidales</taxon>
        <taxon>Metamycoplasmataceae</taxon>
        <taxon>Metamycoplasma</taxon>
    </lineage>
</organism>
<sequence length="215" mass="25478">MEEREIKRKNFKDSALNILGFIVIFSFLAIGIVLFLAANRILGKINLAGIIACYIFGTIFLLIFILIIIKIILILKSQNKYAKQAIDVNNLFNDTQLNEEEKKVNDLFLNTYHTEINNLNILFGAFYEIEKKRYKREIDITLPKIRMLMQKMIIDAIDEFGFFDLYLVIDFAKTINKKFIWKSDFKKYKTYFNYIRNIHQAADDYIYDKYINTQS</sequence>
<evidence type="ECO:0000313" key="2">
    <source>
        <dbReference type="EMBL" id="PZW01502.1"/>
    </source>
</evidence>
<keyword evidence="1" id="KW-0472">Membrane</keyword>
<dbReference type="EMBL" id="QKUB01000001">
    <property type="protein sequence ID" value="PZW01502.1"/>
    <property type="molecule type" value="Genomic_DNA"/>
</dbReference>